<keyword evidence="2 9" id="KW-0378">Hydrolase</keyword>
<comment type="caution">
    <text evidence="9">The sequence shown here is derived from an EMBL/GenBank/DDBJ whole genome shotgun (WGS) entry which is preliminary data.</text>
</comment>
<dbReference type="SUPFAM" id="SSF52540">
    <property type="entry name" value="P-loop containing nucleoside triphosphate hydrolases"/>
    <property type="match status" value="1"/>
</dbReference>
<dbReference type="InterPro" id="IPR027417">
    <property type="entry name" value="P-loop_NTPase"/>
</dbReference>
<evidence type="ECO:0000259" key="8">
    <source>
        <dbReference type="PROSITE" id="PS51194"/>
    </source>
</evidence>
<dbReference type="AlphaFoldDB" id="A0A7W8G6U5"/>
<dbReference type="GO" id="GO:0009378">
    <property type="term" value="F:four-way junction helicase activity"/>
    <property type="evidence" value="ECO:0007669"/>
    <property type="project" value="TreeGrafter"/>
</dbReference>
<evidence type="ECO:0000256" key="6">
    <source>
        <dbReference type="ARBA" id="ARBA00044550"/>
    </source>
</evidence>
<keyword evidence="10" id="KW-1185">Reference proteome</keyword>
<dbReference type="SMART" id="SM00487">
    <property type="entry name" value="DEXDc"/>
    <property type="match status" value="1"/>
</dbReference>
<dbReference type="PROSITE" id="PS51194">
    <property type="entry name" value="HELICASE_CTER"/>
    <property type="match status" value="1"/>
</dbReference>
<dbReference type="PANTHER" id="PTHR13710">
    <property type="entry name" value="DNA HELICASE RECQ FAMILY MEMBER"/>
    <property type="match status" value="1"/>
</dbReference>
<dbReference type="GO" id="GO:0000724">
    <property type="term" value="P:double-strand break repair via homologous recombination"/>
    <property type="evidence" value="ECO:0007669"/>
    <property type="project" value="TreeGrafter"/>
</dbReference>
<dbReference type="SMART" id="SM00490">
    <property type="entry name" value="HELICc"/>
    <property type="match status" value="1"/>
</dbReference>
<feature type="domain" description="Helicase ATP-binding" evidence="7">
    <location>
        <begin position="70"/>
        <end position="240"/>
    </location>
</feature>
<dbReference type="RefSeq" id="WP_184656483.1">
    <property type="nucleotide sequence ID" value="NZ_JACHFQ010000001.1"/>
</dbReference>
<sequence>MAENEKVSFDGIGVAEGCADELFDADKAVQAARAGFHVSYLFPWQRIVIANIMDGEAALQADSDFSENHDDDDLYRGRQIVLLPTGAGKSMCFLVPALLLEGATLVIYPLLALMSDQKRRMEQAGIRCVVFKGGQTAEEREENFSALEDKENPARVIIANPEVLCGENLLERLSKVKISHISIDEAHCVSEWGDSFRPSYLELGRVIKTLGVKLITAFTATASKPVLDRIGEILFDGNYHLVRGASDRANIHYAVRYAYAKKKAALELALTMKKPLIIFCGSRRRTEEMAHVCSSYFGREKTRFYHAGLTREEKRAVEEWFFNSTDGILTATCAYGMGVDKSDIASVIHLDAPEHLENFVQEAGRAGRNGANVNSVLIWNHADFVRWRQAEEGSRERALGDFALSKTCRRQMILDYLGGEETVCSGCDICDVNAKNQKISYKAPDAELAFNFIRKNRRLYTRQEATGELTELFNKRNLGIFGINVWDAKDTAEILSQLFSEKKLRICGTFWKDRLDIIKKKKGKNLLALIPRRHLHRLHHLRRNFLQVQERARQLLS</sequence>
<dbReference type="InterPro" id="IPR001650">
    <property type="entry name" value="Helicase_C-like"/>
</dbReference>
<proteinExistence type="predicted"/>
<dbReference type="Gene3D" id="3.40.50.300">
    <property type="entry name" value="P-loop containing nucleotide triphosphate hydrolases"/>
    <property type="match status" value="2"/>
</dbReference>
<keyword evidence="4" id="KW-0067">ATP-binding</keyword>
<dbReference type="GO" id="GO:0005524">
    <property type="term" value="F:ATP binding"/>
    <property type="evidence" value="ECO:0007669"/>
    <property type="project" value="UniProtKB-KW"/>
</dbReference>
<dbReference type="GO" id="GO:0005694">
    <property type="term" value="C:chromosome"/>
    <property type="evidence" value="ECO:0007669"/>
    <property type="project" value="TreeGrafter"/>
</dbReference>
<evidence type="ECO:0000259" key="7">
    <source>
        <dbReference type="PROSITE" id="PS51192"/>
    </source>
</evidence>
<evidence type="ECO:0000313" key="9">
    <source>
        <dbReference type="EMBL" id="MBB5224819.1"/>
    </source>
</evidence>
<evidence type="ECO:0000313" key="10">
    <source>
        <dbReference type="Proteomes" id="UP000518887"/>
    </source>
</evidence>
<dbReference type="CDD" id="cd17920">
    <property type="entry name" value="DEXHc_RecQ"/>
    <property type="match status" value="1"/>
</dbReference>
<keyword evidence="3 9" id="KW-0347">Helicase</keyword>
<dbReference type="NCBIfam" id="TIGR00614">
    <property type="entry name" value="recQ_fam"/>
    <property type="match status" value="1"/>
</dbReference>
<evidence type="ECO:0000256" key="3">
    <source>
        <dbReference type="ARBA" id="ARBA00022806"/>
    </source>
</evidence>
<protein>
    <recommendedName>
        <fullName evidence="5">ATP-dependent DNA helicase RecQ</fullName>
    </recommendedName>
    <alternativeName>
        <fullName evidence="6">DNA 3'-5' helicase RecQ</fullName>
    </alternativeName>
</protein>
<dbReference type="Pfam" id="PF16124">
    <property type="entry name" value="RecQ_Zn_bind"/>
    <property type="match status" value="1"/>
</dbReference>
<dbReference type="Proteomes" id="UP000518887">
    <property type="component" value="Unassembled WGS sequence"/>
</dbReference>
<gene>
    <name evidence="9" type="ORF">HNP76_000159</name>
</gene>
<evidence type="ECO:0000256" key="5">
    <source>
        <dbReference type="ARBA" id="ARBA00044535"/>
    </source>
</evidence>
<dbReference type="InterPro" id="IPR004589">
    <property type="entry name" value="DNA_helicase_ATP-dep_RecQ"/>
</dbReference>
<evidence type="ECO:0000256" key="1">
    <source>
        <dbReference type="ARBA" id="ARBA00022741"/>
    </source>
</evidence>
<evidence type="ECO:0000256" key="2">
    <source>
        <dbReference type="ARBA" id="ARBA00022801"/>
    </source>
</evidence>
<dbReference type="InterPro" id="IPR011545">
    <property type="entry name" value="DEAD/DEAH_box_helicase_dom"/>
</dbReference>
<dbReference type="PANTHER" id="PTHR13710:SF108">
    <property type="entry name" value="ATP-DEPENDENT DNA HELICASE Q4"/>
    <property type="match status" value="1"/>
</dbReference>
<dbReference type="GO" id="GO:0016787">
    <property type="term" value="F:hydrolase activity"/>
    <property type="evidence" value="ECO:0007669"/>
    <property type="project" value="UniProtKB-KW"/>
</dbReference>
<feature type="domain" description="Helicase C-terminal" evidence="8">
    <location>
        <begin position="265"/>
        <end position="410"/>
    </location>
</feature>
<dbReference type="InterPro" id="IPR032284">
    <property type="entry name" value="RecQ_Zn-bd"/>
</dbReference>
<organism evidence="9 10">
    <name type="scientific">Treponema ruminis</name>
    <dbReference type="NCBI Taxonomy" id="744515"/>
    <lineage>
        <taxon>Bacteria</taxon>
        <taxon>Pseudomonadati</taxon>
        <taxon>Spirochaetota</taxon>
        <taxon>Spirochaetia</taxon>
        <taxon>Spirochaetales</taxon>
        <taxon>Treponemataceae</taxon>
        <taxon>Treponema</taxon>
    </lineage>
</organism>
<dbReference type="GO" id="GO:0003676">
    <property type="term" value="F:nucleic acid binding"/>
    <property type="evidence" value="ECO:0007669"/>
    <property type="project" value="InterPro"/>
</dbReference>
<name>A0A7W8G6U5_9SPIR</name>
<reference evidence="9 10" key="1">
    <citation type="submission" date="2020-08" db="EMBL/GenBank/DDBJ databases">
        <title>Genomic Encyclopedia of Type Strains, Phase IV (KMG-IV): sequencing the most valuable type-strain genomes for metagenomic binning, comparative biology and taxonomic classification.</title>
        <authorList>
            <person name="Goeker M."/>
        </authorList>
    </citation>
    <scope>NUCLEOTIDE SEQUENCE [LARGE SCALE GENOMIC DNA]</scope>
    <source>
        <strain evidence="9 10">DSM 103462</strain>
    </source>
</reference>
<keyword evidence="1" id="KW-0547">Nucleotide-binding</keyword>
<dbReference type="Pfam" id="PF00271">
    <property type="entry name" value="Helicase_C"/>
    <property type="match status" value="1"/>
</dbReference>
<dbReference type="EMBL" id="JACHFQ010000001">
    <property type="protein sequence ID" value="MBB5224819.1"/>
    <property type="molecule type" value="Genomic_DNA"/>
</dbReference>
<dbReference type="GO" id="GO:0005737">
    <property type="term" value="C:cytoplasm"/>
    <property type="evidence" value="ECO:0007669"/>
    <property type="project" value="TreeGrafter"/>
</dbReference>
<dbReference type="GO" id="GO:0043138">
    <property type="term" value="F:3'-5' DNA helicase activity"/>
    <property type="evidence" value="ECO:0007669"/>
    <property type="project" value="TreeGrafter"/>
</dbReference>
<accession>A0A7W8G6U5</accession>
<dbReference type="Pfam" id="PF00270">
    <property type="entry name" value="DEAD"/>
    <property type="match status" value="1"/>
</dbReference>
<dbReference type="PROSITE" id="PS51192">
    <property type="entry name" value="HELICASE_ATP_BIND_1"/>
    <property type="match status" value="1"/>
</dbReference>
<evidence type="ECO:0000256" key="4">
    <source>
        <dbReference type="ARBA" id="ARBA00022840"/>
    </source>
</evidence>
<dbReference type="InterPro" id="IPR014001">
    <property type="entry name" value="Helicase_ATP-bd"/>
</dbReference>